<comment type="caution">
    <text evidence="2">The sequence shown here is derived from an EMBL/GenBank/DDBJ whole genome shotgun (WGS) entry which is preliminary data.</text>
</comment>
<dbReference type="InParanoid" id="A0A409VWE7"/>
<keyword evidence="3" id="KW-1185">Reference proteome</keyword>
<evidence type="ECO:0000256" key="1">
    <source>
        <dbReference type="SAM" id="MobiDB-lite"/>
    </source>
</evidence>
<evidence type="ECO:0000313" key="2">
    <source>
        <dbReference type="EMBL" id="PPQ70586.1"/>
    </source>
</evidence>
<evidence type="ECO:0000313" key="3">
    <source>
        <dbReference type="Proteomes" id="UP000284842"/>
    </source>
</evidence>
<dbReference type="AlphaFoldDB" id="A0A409VWE7"/>
<feature type="region of interest" description="Disordered" evidence="1">
    <location>
        <begin position="140"/>
        <end position="167"/>
    </location>
</feature>
<gene>
    <name evidence="2" type="ORF">CVT24_000064</name>
</gene>
<dbReference type="Proteomes" id="UP000284842">
    <property type="component" value="Unassembled WGS sequence"/>
</dbReference>
<reference evidence="2 3" key="1">
    <citation type="journal article" date="2018" name="Evol. Lett.">
        <title>Horizontal gene cluster transfer increased hallucinogenic mushroom diversity.</title>
        <authorList>
            <person name="Reynolds H.T."/>
            <person name="Vijayakumar V."/>
            <person name="Gluck-Thaler E."/>
            <person name="Korotkin H.B."/>
            <person name="Matheny P.B."/>
            <person name="Slot J.C."/>
        </authorList>
    </citation>
    <scope>NUCLEOTIDE SEQUENCE [LARGE SCALE GENOMIC DNA]</scope>
    <source>
        <strain evidence="2 3">2629</strain>
    </source>
</reference>
<accession>A0A409VWE7</accession>
<feature type="compositionally biased region" description="Low complexity" evidence="1">
    <location>
        <begin position="153"/>
        <end position="167"/>
    </location>
</feature>
<organism evidence="2 3">
    <name type="scientific">Panaeolus cyanescens</name>
    <dbReference type="NCBI Taxonomy" id="181874"/>
    <lineage>
        <taxon>Eukaryota</taxon>
        <taxon>Fungi</taxon>
        <taxon>Dikarya</taxon>
        <taxon>Basidiomycota</taxon>
        <taxon>Agaricomycotina</taxon>
        <taxon>Agaricomycetes</taxon>
        <taxon>Agaricomycetidae</taxon>
        <taxon>Agaricales</taxon>
        <taxon>Agaricineae</taxon>
        <taxon>Galeropsidaceae</taxon>
        <taxon>Panaeolus</taxon>
    </lineage>
</organism>
<proteinExistence type="predicted"/>
<dbReference type="EMBL" id="NHTK01005948">
    <property type="protein sequence ID" value="PPQ70586.1"/>
    <property type="molecule type" value="Genomic_DNA"/>
</dbReference>
<protein>
    <submittedName>
        <fullName evidence="2">Uncharacterized protein</fullName>
    </submittedName>
</protein>
<name>A0A409VWE7_9AGAR</name>
<sequence>MKESKNHWYSIQSLPCGPLDWKYTDIDRDSRTIIAKSMTLTDLPWERMVDLIAVVSRIEEYPNSEYGIGINVKSLIQNQPGTRWKLCRCDKLDIVVRLSHASTFDHRPVKIRAYRPLEDSPDEAESTRYFVKRAGQGALGDKGSSIETRPDNTAAAGKSASTTAITSRGPDNLVRWTLKRHTSDNAGIPDCDLGLVITAPSPEIEIYVNIRGTYRASHWVYRLNGRNKSNPEVAGKISLNLQDSITLGFTGANQSKEDFLKTCTLEQPVP</sequence>